<evidence type="ECO:0000256" key="2">
    <source>
        <dbReference type="SAM" id="SignalP"/>
    </source>
</evidence>
<comment type="caution">
    <text evidence="3">The sequence shown here is derived from an EMBL/GenBank/DDBJ whole genome shotgun (WGS) entry which is preliminary data.</text>
</comment>
<keyword evidence="4" id="KW-1185">Reference proteome</keyword>
<reference evidence="3" key="1">
    <citation type="submission" date="2021-09" db="EMBL/GenBank/DDBJ databases">
        <title>Genome analysis of Fictibacillus sp. KIGAM418 isolated from marine sediment.</title>
        <authorList>
            <person name="Seo M.-J."/>
            <person name="Cho E.-S."/>
            <person name="Hwang C.Y."/>
        </authorList>
    </citation>
    <scope>NUCLEOTIDE SEQUENCE</scope>
    <source>
        <strain evidence="3">KIGAM418</strain>
    </source>
</reference>
<evidence type="ECO:0000313" key="4">
    <source>
        <dbReference type="Proteomes" id="UP001139011"/>
    </source>
</evidence>
<name>A0A9X2BJC8_9BACL</name>
<dbReference type="RefSeq" id="WP_248254893.1">
    <property type="nucleotide sequence ID" value="NZ_JAIWJX010000004.1"/>
</dbReference>
<keyword evidence="1" id="KW-0812">Transmembrane</keyword>
<dbReference type="Proteomes" id="UP001139011">
    <property type="component" value="Unassembled WGS sequence"/>
</dbReference>
<accession>A0A9X2BJC8</accession>
<dbReference type="EMBL" id="JAIWJX010000004">
    <property type="protein sequence ID" value="MCK6259528.1"/>
    <property type="molecule type" value="Genomic_DNA"/>
</dbReference>
<evidence type="ECO:0008006" key="5">
    <source>
        <dbReference type="Google" id="ProtNLM"/>
    </source>
</evidence>
<evidence type="ECO:0000313" key="3">
    <source>
        <dbReference type="EMBL" id="MCK6259528.1"/>
    </source>
</evidence>
<proteinExistence type="predicted"/>
<keyword evidence="1" id="KW-1133">Transmembrane helix</keyword>
<keyword evidence="1" id="KW-0472">Membrane</keyword>
<feature type="transmembrane region" description="Helical" evidence="1">
    <location>
        <begin position="101"/>
        <end position="121"/>
    </location>
</feature>
<sequence length="126" mass="13264">MKKPFNLKSKLNFLFNTLPILGAAMVLSHPISASAATDPFSKVTGYSKKGSAGLFKDMNALLTTIMFFAGFWVIACLIFAGTKLSAAQTNPQARAQAFGGLAMACVGGWVVYKCLTIAGFVQGFGA</sequence>
<feature type="transmembrane region" description="Helical" evidence="1">
    <location>
        <begin position="59"/>
        <end position="80"/>
    </location>
</feature>
<gene>
    <name evidence="3" type="ORF">LCY76_23435</name>
</gene>
<dbReference type="AlphaFoldDB" id="A0A9X2BJC8"/>
<feature type="chain" id="PRO_5040785899" description="TrbC/VIRB2 family protein" evidence="2">
    <location>
        <begin position="36"/>
        <end position="126"/>
    </location>
</feature>
<keyword evidence="2" id="KW-0732">Signal</keyword>
<protein>
    <recommendedName>
        <fullName evidence="5">TrbC/VIRB2 family protein</fullName>
    </recommendedName>
</protein>
<evidence type="ECO:0000256" key="1">
    <source>
        <dbReference type="SAM" id="Phobius"/>
    </source>
</evidence>
<organism evidence="3 4">
    <name type="scientific">Fictibacillus marinisediminis</name>
    <dbReference type="NCBI Taxonomy" id="2878389"/>
    <lineage>
        <taxon>Bacteria</taxon>
        <taxon>Bacillati</taxon>
        <taxon>Bacillota</taxon>
        <taxon>Bacilli</taxon>
        <taxon>Bacillales</taxon>
        <taxon>Fictibacillaceae</taxon>
        <taxon>Fictibacillus</taxon>
    </lineage>
</organism>
<feature type="signal peptide" evidence="2">
    <location>
        <begin position="1"/>
        <end position="35"/>
    </location>
</feature>